<feature type="binding site" evidence="4">
    <location>
        <position position="102"/>
    </location>
    <ligand>
        <name>D-ribulose 5-phosphate</name>
        <dbReference type="ChEBI" id="CHEBI:58121"/>
    </ligand>
</feature>
<dbReference type="NCBIfam" id="TIGR01120">
    <property type="entry name" value="rpiB"/>
    <property type="match status" value="1"/>
</dbReference>
<dbReference type="GO" id="GO:0005975">
    <property type="term" value="P:carbohydrate metabolic process"/>
    <property type="evidence" value="ECO:0007669"/>
    <property type="project" value="InterPro"/>
</dbReference>
<dbReference type="InterPro" id="IPR004785">
    <property type="entry name" value="RpiB"/>
</dbReference>
<comment type="similarity">
    <text evidence="1">Belongs to the LacAB/RpiB family.</text>
</comment>
<dbReference type="NCBIfam" id="TIGR00689">
    <property type="entry name" value="rpiB_lacA_lacB"/>
    <property type="match status" value="1"/>
</dbReference>
<dbReference type="EC" id="5.3.1.6" evidence="5"/>
<dbReference type="Pfam" id="PF02502">
    <property type="entry name" value="LacAB_rpiB"/>
    <property type="match status" value="1"/>
</dbReference>
<gene>
    <name evidence="5" type="primary">rpiB</name>
    <name evidence="5" type="ORF">HYS17_06505</name>
</gene>
<feature type="binding site" evidence="4">
    <location>
        <begin position="12"/>
        <end position="13"/>
    </location>
    <ligand>
        <name>D-ribulose 5-phosphate</name>
        <dbReference type="ChEBI" id="CHEBI:58121"/>
    </ligand>
</feature>
<feature type="active site" description="Proton donor" evidence="3">
    <location>
        <position position="101"/>
    </location>
</feature>
<feature type="binding site" evidence="4">
    <location>
        <position position="112"/>
    </location>
    <ligand>
        <name>D-ribulose 5-phosphate</name>
        <dbReference type="ChEBI" id="CHEBI:58121"/>
    </ligand>
</feature>
<dbReference type="EMBL" id="CP066681">
    <property type="protein sequence ID" value="QQG35216.1"/>
    <property type="molecule type" value="Genomic_DNA"/>
</dbReference>
<dbReference type="GO" id="GO:0004751">
    <property type="term" value="F:ribose-5-phosphate isomerase activity"/>
    <property type="evidence" value="ECO:0007669"/>
    <property type="project" value="UniProtKB-EC"/>
</dbReference>
<dbReference type="Gene3D" id="3.40.1400.10">
    <property type="entry name" value="Sugar-phosphate isomerase, RpiB/LacA/LacB"/>
    <property type="match status" value="1"/>
</dbReference>
<dbReference type="PIRSF" id="PIRSF005384">
    <property type="entry name" value="RpiB_LacA_B"/>
    <property type="match status" value="1"/>
</dbReference>
<evidence type="ECO:0000256" key="2">
    <source>
        <dbReference type="ARBA" id="ARBA00023235"/>
    </source>
</evidence>
<feature type="binding site" evidence="4">
    <location>
        <position position="135"/>
    </location>
    <ligand>
        <name>D-ribulose 5-phosphate</name>
        <dbReference type="ChEBI" id="CHEBI:58121"/>
    </ligand>
</feature>
<sequence length="147" mass="15700">MTAKPTIAIAADHGGFFLKQAILTAYAARFDFLDLGTNSEESCNYADYGHALAEAIERGRARQGIIICGSGIGISIAANRHKAVRAALCADVTMARFARLHNDANVLALGARIIGQQVAFDCVDVFFSTAFEGGRHEARVEKLNTGI</sequence>
<feature type="binding site" evidence="4">
    <location>
        <position position="139"/>
    </location>
    <ligand>
        <name>D-ribulose 5-phosphate</name>
        <dbReference type="ChEBI" id="CHEBI:58121"/>
    </ligand>
</feature>
<evidence type="ECO:0000313" key="5">
    <source>
        <dbReference type="EMBL" id="QQG35216.1"/>
    </source>
</evidence>
<dbReference type="AlphaFoldDB" id="A0A7T5R0I1"/>
<evidence type="ECO:0000313" key="6">
    <source>
        <dbReference type="Proteomes" id="UP000595362"/>
    </source>
</evidence>
<evidence type="ECO:0000256" key="3">
    <source>
        <dbReference type="PIRSR" id="PIRSR005384-1"/>
    </source>
</evidence>
<name>A0A7T5R0I1_9BACT</name>
<organism evidence="5 6">
    <name type="scientific">Micavibrio aeruginosavorus</name>
    <dbReference type="NCBI Taxonomy" id="349221"/>
    <lineage>
        <taxon>Bacteria</taxon>
        <taxon>Pseudomonadati</taxon>
        <taxon>Bdellovibrionota</taxon>
        <taxon>Bdellovibrionia</taxon>
        <taxon>Bdellovibrionales</taxon>
        <taxon>Pseudobdellovibrionaceae</taxon>
        <taxon>Micavibrio</taxon>
    </lineage>
</organism>
<evidence type="ECO:0000256" key="4">
    <source>
        <dbReference type="PIRSR" id="PIRSR005384-2"/>
    </source>
</evidence>
<feature type="active site" description="Proton acceptor" evidence="3">
    <location>
        <position position="68"/>
    </location>
</feature>
<dbReference type="PANTHER" id="PTHR30345:SF0">
    <property type="entry name" value="DNA DAMAGE-REPAIR_TOLERATION PROTEIN DRT102"/>
    <property type="match status" value="1"/>
</dbReference>
<dbReference type="SUPFAM" id="SSF89623">
    <property type="entry name" value="Ribose/Galactose isomerase RpiB/AlsB"/>
    <property type="match status" value="1"/>
</dbReference>
<dbReference type="NCBIfam" id="NF004051">
    <property type="entry name" value="PRK05571.1"/>
    <property type="match status" value="1"/>
</dbReference>
<protein>
    <submittedName>
        <fullName evidence="5">Ribose 5-phosphate isomerase B</fullName>
        <ecNumber evidence="5">5.3.1.6</ecNumber>
    </submittedName>
</protein>
<evidence type="ECO:0000256" key="1">
    <source>
        <dbReference type="ARBA" id="ARBA00008754"/>
    </source>
</evidence>
<dbReference type="PANTHER" id="PTHR30345">
    <property type="entry name" value="RIBOSE-5-PHOSPHATE ISOMERASE B"/>
    <property type="match status" value="1"/>
</dbReference>
<feature type="binding site" evidence="4">
    <location>
        <begin position="69"/>
        <end position="73"/>
    </location>
    <ligand>
        <name>D-ribulose 5-phosphate</name>
        <dbReference type="ChEBI" id="CHEBI:58121"/>
    </ligand>
</feature>
<dbReference type="Proteomes" id="UP000595362">
    <property type="component" value="Chromosome"/>
</dbReference>
<dbReference type="InterPro" id="IPR036569">
    <property type="entry name" value="RpiB_LacA_LacB_sf"/>
</dbReference>
<proteinExistence type="inferred from homology"/>
<reference evidence="5 6" key="1">
    <citation type="submission" date="2020-07" db="EMBL/GenBank/DDBJ databases">
        <title>Huge and variable diversity of episymbiotic CPR bacteria and DPANN archaea in groundwater ecosystems.</title>
        <authorList>
            <person name="He C.Y."/>
            <person name="Keren R."/>
            <person name="Whittaker M."/>
            <person name="Farag I.F."/>
            <person name="Doudna J."/>
            <person name="Cate J.H.D."/>
            <person name="Banfield J.F."/>
        </authorList>
    </citation>
    <scope>NUCLEOTIDE SEQUENCE [LARGE SCALE GENOMIC DNA]</scope>
    <source>
        <strain evidence="5">NC_groundwater_70_Ag_B-0.1um_54_66</strain>
    </source>
</reference>
<keyword evidence="2 5" id="KW-0413">Isomerase</keyword>
<accession>A0A7T5R0I1</accession>
<dbReference type="InterPro" id="IPR003500">
    <property type="entry name" value="RpiB_LacA_LacB"/>
</dbReference>